<dbReference type="PANTHER" id="PTHR43156">
    <property type="entry name" value="STAGE II SPORULATION PROTEIN E-RELATED"/>
    <property type="match status" value="1"/>
</dbReference>
<dbReference type="InterPro" id="IPR001932">
    <property type="entry name" value="PPM-type_phosphatase-like_dom"/>
</dbReference>
<evidence type="ECO:0000313" key="4">
    <source>
        <dbReference type="Proteomes" id="UP000681340"/>
    </source>
</evidence>
<dbReference type="InterPro" id="IPR036457">
    <property type="entry name" value="PPM-type-like_dom_sf"/>
</dbReference>
<evidence type="ECO:0000256" key="1">
    <source>
        <dbReference type="ARBA" id="ARBA00022801"/>
    </source>
</evidence>
<dbReference type="AlphaFoldDB" id="A0A919VFY5"/>
<dbReference type="Proteomes" id="UP000681340">
    <property type="component" value="Unassembled WGS sequence"/>
</dbReference>
<reference evidence="3" key="1">
    <citation type="submission" date="2021-03" db="EMBL/GenBank/DDBJ databases">
        <title>Whole genome shotgun sequence of Actinoplanes auranticolor NBRC 12245.</title>
        <authorList>
            <person name="Komaki H."/>
            <person name="Tamura T."/>
        </authorList>
    </citation>
    <scope>NUCLEOTIDE SEQUENCE</scope>
    <source>
        <strain evidence="3">NBRC 12245</strain>
    </source>
</reference>
<dbReference type="InterPro" id="IPR052016">
    <property type="entry name" value="Bact_Sigma-Reg"/>
</dbReference>
<feature type="domain" description="PPM-type phosphatase" evidence="2">
    <location>
        <begin position="171"/>
        <end position="388"/>
    </location>
</feature>
<comment type="caution">
    <text evidence="3">The sequence shown here is derived from an EMBL/GenBank/DDBJ whole genome shotgun (WGS) entry which is preliminary data.</text>
</comment>
<dbReference type="Gene3D" id="3.60.40.10">
    <property type="entry name" value="PPM-type phosphatase domain"/>
    <property type="match status" value="1"/>
</dbReference>
<keyword evidence="1" id="KW-0378">Hydrolase</keyword>
<evidence type="ECO:0000259" key="2">
    <source>
        <dbReference type="SMART" id="SM00331"/>
    </source>
</evidence>
<organism evidence="3 4">
    <name type="scientific">Actinoplanes auranticolor</name>
    <dbReference type="NCBI Taxonomy" id="47988"/>
    <lineage>
        <taxon>Bacteria</taxon>
        <taxon>Bacillati</taxon>
        <taxon>Actinomycetota</taxon>
        <taxon>Actinomycetes</taxon>
        <taxon>Micromonosporales</taxon>
        <taxon>Micromonosporaceae</taxon>
        <taxon>Actinoplanes</taxon>
    </lineage>
</organism>
<dbReference type="SMART" id="SM00331">
    <property type="entry name" value="PP2C_SIG"/>
    <property type="match status" value="1"/>
</dbReference>
<name>A0A919VFY5_9ACTN</name>
<sequence length="399" mass="43257">MAGVIRVSDSMEAVRRLLDLRYRSRPEDLPTALSEVAPLLDAVSVTVLLVDYEQLSLWPLHGTSGSLKPRPVDGTLAGHAFCTAETTSEKTCLWLPLLHGAERLGVLEVWLREAPGDREQRDFGVIAALVAELIASRRFYGDAVERTRRRLPMQLAAEIIWNQLPPLTFAANGALVTAVLEPCYDVGGDAFDYAANGDIVHVALFDTVGHGISASALTTLTLNTYRNARRSGLDLADTYRSIDKWIRAQYPGAFVTALLGELDTGTGRYRRIAAGHPAELHIRGGLALPALPTPTALPLGLGHMLPRQPGVTELLLEPGDTLMLYTDGITEARSADGELFGLDRLAAFIVEAMAQGSPAETMRKLIHAIVSYENGELRDDATAALVQWQPSPVVTPSPW</sequence>
<dbReference type="SUPFAM" id="SSF55781">
    <property type="entry name" value="GAF domain-like"/>
    <property type="match status" value="1"/>
</dbReference>
<evidence type="ECO:0000313" key="3">
    <source>
        <dbReference type="EMBL" id="GIM62936.1"/>
    </source>
</evidence>
<proteinExistence type="predicted"/>
<keyword evidence="4" id="KW-1185">Reference proteome</keyword>
<dbReference type="GO" id="GO:0016791">
    <property type="term" value="F:phosphatase activity"/>
    <property type="evidence" value="ECO:0007669"/>
    <property type="project" value="TreeGrafter"/>
</dbReference>
<dbReference type="Pfam" id="PF07228">
    <property type="entry name" value="SpoIIE"/>
    <property type="match status" value="1"/>
</dbReference>
<protein>
    <recommendedName>
        <fullName evidence="2">PPM-type phosphatase domain-containing protein</fullName>
    </recommendedName>
</protein>
<accession>A0A919VFY5</accession>
<dbReference type="SUPFAM" id="SSF81606">
    <property type="entry name" value="PP2C-like"/>
    <property type="match status" value="1"/>
</dbReference>
<dbReference type="PANTHER" id="PTHR43156:SF2">
    <property type="entry name" value="STAGE II SPORULATION PROTEIN E"/>
    <property type="match status" value="1"/>
</dbReference>
<gene>
    <name evidence="3" type="ORF">Aau02nite_00790</name>
</gene>
<dbReference type="EMBL" id="BOQL01000001">
    <property type="protein sequence ID" value="GIM62936.1"/>
    <property type="molecule type" value="Genomic_DNA"/>
</dbReference>